<evidence type="ECO:0000313" key="1">
    <source>
        <dbReference type="EMBL" id="CDW37323.1"/>
    </source>
</evidence>
<sequence>MSTYVFSEKTCTLHVYSALWIKLRPSELNSRKEMHLREPFNLVESKSRYVREIRDYPPSSDKTYE</sequence>
<proteinExistence type="predicted"/>
<dbReference type="EMBL" id="HACA01019962">
    <property type="protein sequence ID" value="CDW37323.1"/>
    <property type="molecule type" value="Transcribed_RNA"/>
</dbReference>
<accession>A0A0K2UGH5</accession>
<name>A0A0K2UGH5_LEPSM</name>
<reference evidence="1" key="1">
    <citation type="submission" date="2014-05" db="EMBL/GenBank/DDBJ databases">
        <authorList>
            <person name="Chronopoulou M."/>
        </authorList>
    </citation>
    <scope>NUCLEOTIDE SEQUENCE</scope>
    <source>
        <tissue evidence="1">Whole organism</tissue>
    </source>
</reference>
<protein>
    <submittedName>
        <fullName evidence="1">Uncharacterized protein</fullName>
    </submittedName>
</protein>
<organism evidence="1">
    <name type="scientific">Lepeophtheirus salmonis</name>
    <name type="common">Salmon louse</name>
    <name type="synonym">Caligus salmonis</name>
    <dbReference type="NCBI Taxonomy" id="72036"/>
    <lineage>
        <taxon>Eukaryota</taxon>
        <taxon>Metazoa</taxon>
        <taxon>Ecdysozoa</taxon>
        <taxon>Arthropoda</taxon>
        <taxon>Crustacea</taxon>
        <taxon>Multicrustacea</taxon>
        <taxon>Hexanauplia</taxon>
        <taxon>Copepoda</taxon>
        <taxon>Siphonostomatoida</taxon>
        <taxon>Caligidae</taxon>
        <taxon>Lepeophtheirus</taxon>
    </lineage>
</organism>
<dbReference type="AlphaFoldDB" id="A0A0K2UGH5"/>